<dbReference type="InterPro" id="IPR030381">
    <property type="entry name" value="G_DYNAMIN_dom"/>
</dbReference>
<organism evidence="1 2">
    <name type="scientific">Escherichia fergusonii</name>
    <dbReference type="NCBI Taxonomy" id="564"/>
    <lineage>
        <taxon>Bacteria</taxon>
        <taxon>Pseudomonadati</taxon>
        <taxon>Pseudomonadota</taxon>
        <taxon>Gammaproteobacteria</taxon>
        <taxon>Enterobacterales</taxon>
        <taxon>Enterobacteriaceae</taxon>
        <taxon>Escherichia</taxon>
    </lineage>
</organism>
<dbReference type="GO" id="GO:0005525">
    <property type="term" value="F:GTP binding"/>
    <property type="evidence" value="ECO:0007669"/>
    <property type="project" value="InterPro"/>
</dbReference>
<dbReference type="EMBL" id="CP055675">
    <property type="protein sequence ID" value="QLM98579.1"/>
    <property type="molecule type" value="Genomic_DNA"/>
</dbReference>
<dbReference type="Pfam" id="PF00350">
    <property type="entry name" value="Dynamin_N"/>
    <property type="match status" value="1"/>
</dbReference>
<dbReference type="PANTHER" id="PTHR43834">
    <property type="entry name" value="GTPASE DER"/>
    <property type="match status" value="1"/>
</dbReference>
<dbReference type="Gene3D" id="3.40.50.300">
    <property type="entry name" value="P-loop containing nucleotide triphosphate hydrolases"/>
    <property type="match status" value="1"/>
</dbReference>
<reference evidence="1 2" key="1">
    <citation type="submission" date="2020-06" db="EMBL/GenBank/DDBJ databases">
        <title>REHAB project genomes.</title>
        <authorList>
            <person name="Shaw L.P."/>
        </authorList>
    </citation>
    <scope>NUCLEOTIDE SEQUENCE [LARGE SCALE GENOMIC DNA]</scope>
    <source>
        <strain evidence="1 2">RHB28-C13</strain>
    </source>
</reference>
<gene>
    <name evidence="1" type="primary">crfC</name>
    <name evidence="1" type="ORF">HVY52_01665</name>
</gene>
<dbReference type="NCBIfam" id="NF007368">
    <property type="entry name" value="PRK09866.1"/>
    <property type="match status" value="1"/>
</dbReference>
<protein>
    <submittedName>
        <fullName evidence="1">Clamp-binding protein CrfC</fullName>
    </submittedName>
</protein>
<dbReference type="RefSeq" id="WP_181203059.1">
    <property type="nucleotide sequence ID" value="NZ_CP055675.1"/>
</dbReference>
<dbReference type="GO" id="GO:0043022">
    <property type="term" value="F:ribosome binding"/>
    <property type="evidence" value="ECO:0007669"/>
    <property type="project" value="TreeGrafter"/>
</dbReference>
<sequence>MYTQTIYELSQEAERLLLLAIEQLDGAQHSSASQQDTGVPTVTEVKAQREMLQNELCKVTRLEMVLAIVGTMKAGKSTTINAIVGTEVLPNRNRPMTALPTLIRHTPGQKDPILHFSHVAPIDQLMAELQQRMHTCDYAYLTEVLEIDKDMQALLQRIETGLGFEKHYLGAQPIFQCLKSLNDLVRLSKALRVDFPFTDYATLEHIPVIEVEFVHLAGREDYPGQLTLLDTPGPNEAGQPHLQKMLREQLARASAVLAIMDYTQLKSVSDEDLRQTIAAVGKLVPLYALVNKFDQQDRNSDDEDQVKALISGTLMKGSISPGQIFPVSSMWGYLANRARYELQQYGRLPDPDEQRWVRDFADAALGRRWRNTDLTDSTAIRQAADQLWEDSLLERPIQALLHAAYANASLFALRSASHKILNYAQTRRDSLNFRERALSVATEQLQQHIAQLEDDLQLLKVNQMQVNDEINHEIVLALAAADHYLQQRQSDILRQFVALFNRKNVHDKAMREGWLPQADITDETLVLPDEGQAQIVLSKIRASCEGVLLAAQDEISRDMTLRFTQLESTLNRTLTEAVRPIEQRVVSALNHSGFHARIRLAPLHRAIFNFNIRPFFVEAIAEEAPPDRQGRMRETFSRWLNQPDWSGNEYLKEKRRYTLEITRLHQHLADYVQLFCQQISKALTAHIDVSVTAAMAAFFSDFTRELAEIQQNLRESLVVRQHNESALNVLREQLKQTISSTGWMFEDARLLRDDIQTLLLTGHNDD</sequence>
<evidence type="ECO:0000313" key="1">
    <source>
        <dbReference type="EMBL" id="QLM98579.1"/>
    </source>
</evidence>
<proteinExistence type="predicted"/>
<accession>A0A7W3EH39</accession>
<dbReference type="CDD" id="cd00882">
    <property type="entry name" value="Ras_like_GTPase"/>
    <property type="match status" value="1"/>
</dbReference>
<dbReference type="Proteomes" id="UP000510927">
    <property type="component" value="Chromosome"/>
</dbReference>
<dbReference type="PANTHER" id="PTHR43834:SF6">
    <property type="entry name" value="GTPASE DER"/>
    <property type="match status" value="1"/>
</dbReference>
<evidence type="ECO:0000313" key="2">
    <source>
        <dbReference type="Proteomes" id="UP000510927"/>
    </source>
</evidence>
<dbReference type="SUPFAM" id="SSF52540">
    <property type="entry name" value="P-loop containing nucleoside triphosphate hydrolases"/>
    <property type="match status" value="1"/>
</dbReference>
<dbReference type="AlphaFoldDB" id="A0A7W3EH39"/>
<dbReference type="InterPro" id="IPR045063">
    <property type="entry name" value="Dynamin_N"/>
</dbReference>
<dbReference type="InterPro" id="IPR027417">
    <property type="entry name" value="P-loop_NTPase"/>
</dbReference>
<name>A0A7W3EH39_ESCFE</name>
<dbReference type="PROSITE" id="PS51718">
    <property type="entry name" value="G_DYNAMIN_2"/>
    <property type="match status" value="1"/>
</dbReference>